<accession>A0A4Q7MR06</accession>
<feature type="domain" description="RagB/SusD" evidence="6">
    <location>
        <begin position="341"/>
        <end position="420"/>
    </location>
</feature>
<keyword evidence="3" id="KW-0732">Signal</keyword>
<organism evidence="7 8">
    <name type="scientific">Pseudobacter ginsenosidimutans</name>
    <dbReference type="NCBI Taxonomy" id="661488"/>
    <lineage>
        <taxon>Bacteria</taxon>
        <taxon>Pseudomonadati</taxon>
        <taxon>Bacteroidota</taxon>
        <taxon>Chitinophagia</taxon>
        <taxon>Chitinophagales</taxon>
        <taxon>Chitinophagaceae</taxon>
        <taxon>Pseudobacter</taxon>
    </lineage>
</organism>
<evidence type="ECO:0000259" key="6">
    <source>
        <dbReference type="Pfam" id="PF07980"/>
    </source>
</evidence>
<evidence type="ECO:0000313" key="7">
    <source>
        <dbReference type="EMBL" id="RZS70997.1"/>
    </source>
</evidence>
<sequence length="446" mass="49688">MIIMKKSFIIYLAAGMLATGLFSSCKKEIGSLNGPEIEDLTTNPTRFQLNNVVIGTESGIRTALDFYLDAVGVVGREMYRFASSEPRYVQSLMGKDGQGLDNNAFYLTNPWNARYRGVKACNILIEGATNSTSITNEQRKGYLGFAKTIKAYQLLLNLNLTYSNGIRVDVADPDNPGPFLNYDESLKAIWDMLNEAVTDFTGSVIEYTLSEGFFYGTSSPAKPTVAQMIQFNRAIAARVALYRKDWPGALTALNGTFFDLNGDLKKGYYHVFSTRPSDQTNLAFFRQNATGEVRVAHPSYAADILPGDDRLAKAPLRTNPASADQPALVSNRDVFVYTSNLAPIPIIRNEEMILIYAEAKIRSTSYPDAIVALNRIRLAHNLPVYTGLANENALITDLLYQRRYSLFFEGHRWVDVRRNDRLASLPNARVGDTIFDKFPIPLTEGQ</sequence>
<proteinExistence type="inferred from homology"/>
<dbReference type="InterPro" id="IPR011990">
    <property type="entry name" value="TPR-like_helical_dom_sf"/>
</dbReference>
<evidence type="ECO:0000256" key="2">
    <source>
        <dbReference type="ARBA" id="ARBA00006275"/>
    </source>
</evidence>
<dbReference type="CDD" id="cd08977">
    <property type="entry name" value="SusD"/>
    <property type="match status" value="1"/>
</dbReference>
<dbReference type="Proteomes" id="UP000293874">
    <property type="component" value="Unassembled WGS sequence"/>
</dbReference>
<gene>
    <name evidence="7" type="ORF">EV199_2896</name>
</gene>
<evidence type="ECO:0000256" key="1">
    <source>
        <dbReference type="ARBA" id="ARBA00004442"/>
    </source>
</evidence>
<evidence type="ECO:0000313" key="8">
    <source>
        <dbReference type="Proteomes" id="UP000293874"/>
    </source>
</evidence>
<dbReference type="AlphaFoldDB" id="A0A4Q7MR06"/>
<dbReference type="Gene3D" id="1.25.40.390">
    <property type="match status" value="1"/>
</dbReference>
<dbReference type="InterPro" id="IPR012944">
    <property type="entry name" value="SusD_RagB_dom"/>
</dbReference>
<comment type="caution">
    <text evidence="7">The sequence shown here is derived from an EMBL/GenBank/DDBJ whole genome shotgun (WGS) entry which is preliminary data.</text>
</comment>
<keyword evidence="8" id="KW-1185">Reference proteome</keyword>
<dbReference type="EMBL" id="SGXA01000002">
    <property type="protein sequence ID" value="RZS70997.1"/>
    <property type="molecule type" value="Genomic_DNA"/>
</dbReference>
<keyword evidence="4" id="KW-0472">Membrane</keyword>
<comment type="similarity">
    <text evidence="2">Belongs to the SusD family.</text>
</comment>
<dbReference type="GO" id="GO:0009279">
    <property type="term" value="C:cell outer membrane"/>
    <property type="evidence" value="ECO:0007669"/>
    <property type="project" value="UniProtKB-SubCell"/>
</dbReference>
<dbReference type="PROSITE" id="PS51257">
    <property type="entry name" value="PROKAR_LIPOPROTEIN"/>
    <property type="match status" value="1"/>
</dbReference>
<dbReference type="Pfam" id="PF07980">
    <property type="entry name" value="SusD_RagB"/>
    <property type="match status" value="1"/>
</dbReference>
<evidence type="ECO:0000256" key="4">
    <source>
        <dbReference type="ARBA" id="ARBA00023136"/>
    </source>
</evidence>
<dbReference type="SUPFAM" id="SSF48452">
    <property type="entry name" value="TPR-like"/>
    <property type="match status" value="1"/>
</dbReference>
<keyword evidence="5" id="KW-0998">Cell outer membrane</keyword>
<evidence type="ECO:0000256" key="5">
    <source>
        <dbReference type="ARBA" id="ARBA00023237"/>
    </source>
</evidence>
<comment type="subcellular location">
    <subcellularLocation>
        <location evidence="1">Cell outer membrane</location>
    </subcellularLocation>
</comment>
<name>A0A4Q7MR06_9BACT</name>
<protein>
    <submittedName>
        <fullName evidence="7">SusD-like starch-binding protein associating with outer membrane</fullName>
    </submittedName>
</protein>
<evidence type="ECO:0000256" key="3">
    <source>
        <dbReference type="ARBA" id="ARBA00022729"/>
    </source>
</evidence>
<reference evidence="7 8" key="1">
    <citation type="submission" date="2019-02" db="EMBL/GenBank/DDBJ databases">
        <title>Genomic Encyclopedia of Type Strains, Phase IV (KMG-IV): sequencing the most valuable type-strain genomes for metagenomic binning, comparative biology and taxonomic classification.</title>
        <authorList>
            <person name="Goeker M."/>
        </authorList>
    </citation>
    <scope>NUCLEOTIDE SEQUENCE [LARGE SCALE GENOMIC DNA]</scope>
    <source>
        <strain evidence="7 8">DSM 18116</strain>
    </source>
</reference>